<dbReference type="InterPro" id="IPR036411">
    <property type="entry name" value="TorD-like_sf"/>
</dbReference>
<dbReference type="RefSeq" id="WP_008916041.1">
    <property type="nucleotide sequence ID" value="NZ_CM001773.1"/>
</dbReference>
<reference evidence="2 3" key="1">
    <citation type="journal article" date="2012" name="BMC Genomics">
        <title>Comparative genomics of bacteria in the genus Providencia isolated from wild Drosophila melanogaster.</title>
        <authorList>
            <person name="Galac M.R."/>
            <person name="Lazzaro B.P."/>
        </authorList>
    </citation>
    <scope>NUCLEOTIDE SEQUENCE [LARGE SCALE GENOMIC DNA]</scope>
    <source>
        <strain evidence="2 3">DSM 19967</strain>
    </source>
</reference>
<evidence type="ECO:0000256" key="1">
    <source>
        <dbReference type="ARBA" id="ARBA00023186"/>
    </source>
</evidence>
<comment type="caution">
    <text evidence="2">The sequence shown here is derived from an EMBL/GenBank/DDBJ whole genome shotgun (WGS) entry which is preliminary data.</text>
</comment>
<dbReference type="PATRIC" id="fig|1141660.3.peg.2256"/>
<dbReference type="HOGENOM" id="CLU_077650_7_1_6"/>
<evidence type="ECO:0000313" key="2">
    <source>
        <dbReference type="EMBL" id="EKT55570.1"/>
    </source>
</evidence>
<dbReference type="InterPro" id="IPR020945">
    <property type="entry name" value="DMSO/NO3_reduct_chaperone"/>
</dbReference>
<dbReference type="Proteomes" id="UP000010290">
    <property type="component" value="Chromosome"/>
</dbReference>
<keyword evidence="1" id="KW-0143">Chaperone</keyword>
<accession>K8WH34</accession>
<keyword evidence="3" id="KW-1185">Reference proteome</keyword>
<dbReference type="EMBL" id="AKKN01000010">
    <property type="protein sequence ID" value="EKT55570.1"/>
    <property type="molecule type" value="Genomic_DNA"/>
</dbReference>
<dbReference type="Pfam" id="PF02613">
    <property type="entry name" value="Nitrate_red_del"/>
    <property type="match status" value="1"/>
</dbReference>
<dbReference type="InterPro" id="IPR050289">
    <property type="entry name" value="TorD/DmsD_chaperones"/>
</dbReference>
<dbReference type="AlphaFoldDB" id="K8WH34"/>
<dbReference type="InterPro" id="IPR026269">
    <property type="entry name" value="DmsD-type"/>
</dbReference>
<name>K8WH34_9GAMM</name>
<organism evidence="2 3">
    <name type="scientific">Providencia sneebia DSM 19967</name>
    <dbReference type="NCBI Taxonomy" id="1141660"/>
    <lineage>
        <taxon>Bacteria</taxon>
        <taxon>Pseudomonadati</taxon>
        <taxon>Pseudomonadota</taxon>
        <taxon>Gammaproteobacteria</taxon>
        <taxon>Enterobacterales</taxon>
        <taxon>Morganellaceae</taxon>
        <taxon>Providencia</taxon>
    </lineage>
</organism>
<gene>
    <name evidence="2" type="ORF">OO7_11319</name>
</gene>
<evidence type="ECO:0000313" key="3">
    <source>
        <dbReference type="Proteomes" id="UP000010290"/>
    </source>
</evidence>
<protein>
    <submittedName>
        <fullName evidence="2">Uncharacterized protein</fullName>
    </submittedName>
</protein>
<dbReference type="Gene3D" id="1.10.3480.10">
    <property type="entry name" value="TorD-like"/>
    <property type="match status" value="1"/>
</dbReference>
<dbReference type="SUPFAM" id="SSF89155">
    <property type="entry name" value="TorD-like"/>
    <property type="match status" value="1"/>
</dbReference>
<dbReference type="PANTHER" id="PTHR34227">
    <property type="entry name" value="CHAPERONE PROTEIN YCDY"/>
    <property type="match status" value="1"/>
</dbReference>
<proteinExistence type="predicted"/>
<dbReference type="PANTHER" id="PTHR34227:SF13">
    <property type="entry name" value="TAT PROOFREADING CHAPERONE DMSD-RELATED"/>
    <property type="match status" value="1"/>
</dbReference>
<sequence>MTINTTLARILGACFYYSPQSETVSQIIPLLRDIPLWYEWDNMEELRPLSLSLSQQSADDLAYDFSVLFEGQGVMPAPPWGSVYLERDNIVMGTSTSHYRQFLAGHSLETETGLREPEDQFGLMLMALSVFGEQEQTDAITTLLEQFLLPWAYRYLKLVQETQTEYPFYPQLAQVTEKYLQDLQQKHHLTPVAAELFR</sequence>
<dbReference type="PIRSF" id="PIRSF004690">
    <property type="entry name" value="DmsD"/>
    <property type="match status" value="1"/>
</dbReference>